<name>A0A9Q0QLH0_9ROSI</name>
<keyword evidence="1" id="KW-0472">Membrane</keyword>
<reference evidence="2" key="2">
    <citation type="journal article" date="2023" name="Int. J. Mol. Sci.">
        <title>De Novo Assembly and Annotation of 11 Diverse Shrub Willow (Salix) Genomes Reveals Novel Gene Organization in Sex-Linked Regions.</title>
        <authorList>
            <person name="Hyden B."/>
            <person name="Feng K."/>
            <person name="Yates T.B."/>
            <person name="Jawdy S."/>
            <person name="Cereghino C."/>
            <person name="Smart L.B."/>
            <person name="Muchero W."/>
        </authorList>
    </citation>
    <scope>NUCLEOTIDE SEQUENCE</scope>
    <source>
        <tissue evidence="2">Shoot tip</tissue>
    </source>
</reference>
<accession>A0A9Q0QLH0</accession>
<dbReference type="AlphaFoldDB" id="A0A9Q0QLH0"/>
<keyword evidence="3" id="KW-1185">Reference proteome</keyword>
<comment type="caution">
    <text evidence="2">The sequence shown here is derived from an EMBL/GenBank/DDBJ whole genome shotgun (WGS) entry which is preliminary data.</text>
</comment>
<evidence type="ECO:0000256" key="1">
    <source>
        <dbReference type="SAM" id="Phobius"/>
    </source>
</evidence>
<organism evidence="2 3">
    <name type="scientific">Salix koriyanagi</name>
    <dbReference type="NCBI Taxonomy" id="2511006"/>
    <lineage>
        <taxon>Eukaryota</taxon>
        <taxon>Viridiplantae</taxon>
        <taxon>Streptophyta</taxon>
        <taxon>Embryophyta</taxon>
        <taxon>Tracheophyta</taxon>
        <taxon>Spermatophyta</taxon>
        <taxon>Magnoliopsida</taxon>
        <taxon>eudicotyledons</taxon>
        <taxon>Gunneridae</taxon>
        <taxon>Pentapetalae</taxon>
        <taxon>rosids</taxon>
        <taxon>fabids</taxon>
        <taxon>Malpighiales</taxon>
        <taxon>Salicaceae</taxon>
        <taxon>Saliceae</taxon>
        <taxon>Salix</taxon>
    </lineage>
</organism>
<evidence type="ECO:0000313" key="2">
    <source>
        <dbReference type="EMBL" id="KAJ6708923.1"/>
    </source>
</evidence>
<protein>
    <submittedName>
        <fullName evidence="2">Uncharacterized protein</fullName>
    </submittedName>
</protein>
<gene>
    <name evidence="2" type="ORF">OIU74_010098</name>
</gene>
<keyword evidence="1" id="KW-1133">Transmembrane helix</keyword>
<sequence>MQDAEAIPALEAALNDLSLHPIVRHEVRYHQVIVFFFLVILLMVLFFSMLFMLL</sequence>
<reference evidence="2" key="1">
    <citation type="submission" date="2022-11" db="EMBL/GenBank/DDBJ databases">
        <authorList>
            <person name="Hyden B.L."/>
            <person name="Feng K."/>
            <person name="Yates T."/>
            <person name="Jawdy S."/>
            <person name="Smart L.B."/>
            <person name="Muchero W."/>
        </authorList>
    </citation>
    <scope>NUCLEOTIDE SEQUENCE</scope>
    <source>
        <tissue evidence="2">Shoot tip</tissue>
    </source>
</reference>
<dbReference type="EMBL" id="JAPFFM010000015">
    <property type="protein sequence ID" value="KAJ6708923.1"/>
    <property type="molecule type" value="Genomic_DNA"/>
</dbReference>
<dbReference type="Proteomes" id="UP001151752">
    <property type="component" value="Chromosome 2"/>
</dbReference>
<evidence type="ECO:0000313" key="3">
    <source>
        <dbReference type="Proteomes" id="UP001151752"/>
    </source>
</evidence>
<keyword evidence="1" id="KW-0812">Transmembrane</keyword>
<feature type="transmembrane region" description="Helical" evidence="1">
    <location>
        <begin position="32"/>
        <end position="53"/>
    </location>
</feature>
<proteinExistence type="predicted"/>